<evidence type="ECO:0000256" key="1">
    <source>
        <dbReference type="SAM" id="MobiDB-lite"/>
    </source>
</evidence>
<keyword evidence="3" id="KW-1185">Reference proteome</keyword>
<dbReference type="EMBL" id="JBCHKQ010000001">
    <property type="protein sequence ID" value="MEM5947673.1"/>
    <property type="molecule type" value="Genomic_DNA"/>
</dbReference>
<dbReference type="RefSeq" id="WP_420069114.1">
    <property type="nucleotide sequence ID" value="NZ_JBCHKQ010000001.1"/>
</dbReference>
<gene>
    <name evidence="2" type="ORF">WKV44_03855</name>
</gene>
<name>A0ABU9UAJ4_9SPIR</name>
<organism evidence="2 3">
    <name type="scientific">Rarispira pelagica</name>
    <dbReference type="NCBI Taxonomy" id="3141764"/>
    <lineage>
        <taxon>Bacteria</taxon>
        <taxon>Pseudomonadati</taxon>
        <taxon>Spirochaetota</taxon>
        <taxon>Spirochaetia</taxon>
        <taxon>Winmispirales</taxon>
        <taxon>Winmispiraceae</taxon>
        <taxon>Rarispira</taxon>
    </lineage>
</organism>
<comment type="caution">
    <text evidence="2">The sequence shown here is derived from an EMBL/GenBank/DDBJ whole genome shotgun (WGS) entry which is preliminary data.</text>
</comment>
<protein>
    <submittedName>
        <fullName evidence="2">Uncharacterized protein</fullName>
    </submittedName>
</protein>
<reference evidence="2 3" key="1">
    <citation type="submission" date="2024-03" db="EMBL/GenBank/DDBJ databases">
        <title>Ignisphaera cupida sp. nov., a hyperthermophilic hydrolytic archaeon from a hot spring of Kamchatka, and proposal of Ignisphaeraceae fam. nov.</title>
        <authorList>
            <person name="Podosokorskaya O.A."/>
            <person name="Elcheninov A.G."/>
            <person name="Maltseva A.I."/>
            <person name="Zayulina K.S."/>
            <person name="Novikov A."/>
            <person name="Merkel A.Y."/>
        </authorList>
    </citation>
    <scope>NUCLEOTIDE SEQUENCE [LARGE SCALE GENOMIC DNA]</scope>
    <source>
        <strain evidence="2 3">38H-sp</strain>
    </source>
</reference>
<evidence type="ECO:0000313" key="2">
    <source>
        <dbReference type="EMBL" id="MEM5947673.1"/>
    </source>
</evidence>
<dbReference type="Proteomes" id="UP001466331">
    <property type="component" value="Unassembled WGS sequence"/>
</dbReference>
<sequence length="83" mass="9467">MGLPIKNSSFILKLRRRVEGFSSSLLSRAAEYSCIEYLPAGSLYAANREDTLFHYILHKEGSTTCREQDSKENSNKEDKMVFS</sequence>
<proteinExistence type="predicted"/>
<evidence type="ECO:0000313" key="3">
    <source>
        <dbReference type="Proteomes" id="UP001466331"/>
    </source>
</evidence>
<feature type="region of interest" description="Disordered" evidence="1">
    <location>
        <begin position="62"/>
        <end position="83"/>
    </location>
</feature>
<accession>A0ABU9UAJ4</accession>